<feature type="compositionally biased region" description="Acidic residues" evidence="7">
    <location>
        <begin position="383"/>
        <end position="401"/>
    </location>
</feature>
<organism evidence="9 10">
    <name type="scientific">Pocillopora damicornis</name>
    <name type="common">Cauliflower coral</name>
    <name type="synonym">Millepora damicornis</name>
    <dbReference type="NCBI Taxonomy" id="46731"/>
    <lineage>
        <taxon>Eukaryota</taxon>
        <taxon>Metazoa</taxon>
        <taxon>Cnidaria</taxon>
        <taxon>Anthozoa</taxon>
        <taxon>Hexacorallia</taxon>
        <taxon>Scleractinia</taxon>
        <taxon>Astrocoeniina</taxon>
        <taxon>Pocilloporidae</taxon>
        <taxon>Pocillopora</taxon>
    </lineage>
</organism>
<keyword evidence="3" id="KW-0813">Transport</keyword>
<dbReference type="STRING" id="46731.A0A3M6TFY3"/>
<feature type="transmembrane region" description="Helical" evidence="8">
    <location>
        <begin position="285"/>
        <end position="304"/>
    </location>
</feature>
<dbReference type="AlphaFoldDB" id="A0A3M6TFY3"/>
<dbReference type="InterPro" id="IPR009262">
    <property type="entry name" value="SLC35_F1/F2/F6"/>
</dbReference>
<feature type="transmembrane region" description="Helical" evidence="8">
    <location>
        <begin position="115"/>
        <end position="138"/>
    </location>
</feature>
<feature type="transmembrane region" description="Helical" evidence="8">
    <location>
        <begin position="242"/>
        <end position="260"/>
    </location>
</feature>
<comment type="subcellular location">
    <subcellularLocation>
        <location evidence="1">Membrane</location>
        <topology evidence="1">Multi-pass membrane protein</topology>
    </subcellularLocation>
</comment>
<keyword evidence="6 8" id="KW-0472">Membrane</keyword>
<evidence type="ECO:0000256" key="1">
    <source>
        <dbReference type="ARBA" id="ARBA00004141"/>
    </source>
</evidence>
<evidence type="ECO:0000256" key="3">
    <source>
        <dbReference type="ARBA" id="ARBA00022448"/>
    </source>
</evidence>
<keyword evidence="5 8" id="KW-1133">Transmembrane helix</keyword>
<dbReference type="Proteomes" id="UP000275408">
    <property type="component" value="Unassembled WGS sequence"/>
</dbReference>
<dbReference type="PANTHER" id="PTHR13146:SF8">
    <property type="entry name" value="SOLUTE CARRIER FAMILY 35 MEMBER F6"/>
    <property type="match status" value="1"/>
</dbReference>
<dbReference type="GO" id="GO:0016020">
    <property type="term" value="C:membrane"/>
    <property type="evidence" value="ECO:0007669"/>
    <property type="project" value="UniProtKB-SubCell"/>
</dbReference>
<evidence type="ECO:0000256" key="6">
    <source>
        <dbReference type="ARBA" id="ARBA00023136"/>
    </source>
</evidence>
<keyword evidence="10" id="KW-1185">Reference proteome</keyword>
<evidence type="ECO:0000256" key="2">
    <source>
        <dbReference type="ARBA" id="ARBA00007863"/>
    </source>
</evidence>
<feature type="region of interest" description="Disordered" evidence="7">
    <location>
        <begin position="378"/>
        <end position="419"/>
    </location>
</feature>
<name>A0A3M6TFY3_POCDA</name>
<comment type="similarity">
    <text evidence="2">Belongs to the SLC35F solute transporter family.</text>
</comment>
<feature type="transmembrane region" description="Helical" evidence="8">
    <location>
        <begin position="169"/>
        <end position="190"/>
    </location>
</feature>
<keyword evidence="4 8" id="KW-0812">Transmembrane</keyword>
<evidence type="ECO:0000256" key="5">
    <source>
        <dbReference type="ARBA" id="ARBA00022989"/>
    </source>
</evidence>
<feature type="transmembrane region" description="Helical" evidence="8">
    <location>
        <begin position="58"/>
        <end position="77"/>
    </location>
</feature>
<accession>A0A3M6TFY3</accession>
<dbReference type="Pfam" id="PF06027">
    <property type="entry name" value="SLC35F"/>
    <property type="match status" value="1"/>
</dbReference>
<dbReference type="EMBL" id="RCHS01003672">
    <property type="protein sequence ID" value="RMX40251.1"/>
    <property type="molecule type" value="Genomic_DNA"/>
</dbReference>
<evidence type="ECO:0000256" key="4">
    <source>
        <dbReference type="ARBA" id="ARBA00022692"/>
    </source>
</evidence>
<proteinExistence type="inferred from homology"/>
<evidence type="ECO:0000256" key="7">
    <source>
        <dbReference type="SAM" id="MobiDB-lite"/>
    </source>
</evidence>
<feature type="non-terminal residue" evidence="9">
    <location>
        <position position="1"/>
    </location>
</feature>
<evidence type="ECO:0000313" key="9">
    <source>
        <dbReference type="EMBL" id="RMX40251.1"/>
    </source>
</evidence>
<dbReference type="GO" id="GO:0022857">
    <property type="term" value="F:transmembrane transporter activity"/>
    <property type="evidence" value="ECO:0007669"/>
    <property type="project" value="InterPro"/>
</dbReference>
<evidence type="ECO:0008006" key="11">
    <source>
        <dbReference type="Google" id="ProtNLM"/>
    </source>
</evidence>
<dbReference type="SUPFAM" id="SSF103481">
    <property type="entry name" value="Multidrug resistance efflux transporter EmrE"/>
    <property type="match status" value="1"/>
</dbReference>
<feature type="transmembrane region" description="Helical" evidence="8">
    <location>
        <begin position="7"/>
        <end position="27"/>
    </location>
</feature>
<evidence type="ECO:0000256" key="8">
    <source>
        <dbReference type="SAM" id="Phobius"/>
    </source>
</evidence>
<reference evidence="9 10" key="1">
    <citation type="journal article" date="2018" name="Sci. Rep.">
        <title>Comparative analysis of the Pocillopora damicornis genome highlights role of immune system in coral evolution.</title>
        <authorList>
            <person name="Cunning R."/>
            <person name="Bay R.A."/>
            <person name="Gillette P."/>
            <person name="Baker A.C."/>
            <person name="Traylor-Knowles N."/>
        </authorList>
    </citation>
    <scope>NUCLEOTIDE SEQUENCE [LARGE SCALE GENOMIC DNA]</scope>
    <source>
        <strain evidence="9">RSMAS</strain>
        <tissue evidence="9">Whole animal</tissue>
    </source>
</reference>
<gene>
    <name evidence="9" type="ORF">pdam_00014351</name>
</gene>
<dbReference type="OrthoDB" id="29773at2759"/>
<comment type="caution">
    <text evidence="9">The sequence shown here is derived from an EMBL/GenBank/DDBJ whole genome shotgun (WGS) entry which is preliminary data.</text>
</comment>
<dbReference type="PANTHER" id="PTHR13146">
    <property type="match status" value="1"/>
</dbReference>
<dbReference type="InterPro" id="IPR037185">
    <property type="entry name" value="EmrE-like"/>
</dbReference>
<evidence type="ECO:0000313" key="10">
    <source>
        <dbReference type="Proteomes" id="UP000275408"/>
    </source>
</evidence>
<sequence length="419" mass="47173">PGEEIRMATLTCTQILLAIGMLISGSINTLSKKAQNDCTAKGLEDEHGNEVHKFDHPWFQTGLMFIGETMCLIGLCIHRRRERRKLTQNLLNVNRDQSNEGSCVEMAQQPRVFQWIFAFPTVCDLFGTTLGGIGLLYVNASVWQMLRGSIIIFTGVLSKIFLKRKLWPIHWIGMIVTMLGLVLVGLSSVLRDNHQGASQGQVVFGIVLILAGQSVSATQMIVEELFLKKKNFHPLQVVGMEGFFGVIFMAIIVLPVLYYIPGEQNHHSYENSLDALLMIKNNAKLLIMSVIYICSISFYNFFGLSVTKSLTAVHRTLIDACRTIVVWLVDLFIHYVFDESFGEAWDKRYGIFQVDGFLFLMLGTALYNELLIIPPLMPKPESPQEDQASDEEQDESPESGENEPLLRSRDQSEPYTGVI</sequence>
<feature type="transmembrane region" description="Helical" evidence="8">
    <location>
        <begin position="202"/>
        <end position="222"/>
    </location>
</feature>
<protein>
    <recommendedName>
        <fullName evidence="11">Solute carrier family 35 member F6</fullName>
    </recommendedName>
</protein>